<reference evidence="4 5" key="2">
    <citation type="journal article" date="2012" name="Stand. Genomic Sci.">
        <title>Complete genome sequence of Thauera aminoaromatica strain MZ1T.</title>
        <authorList>
            <person name="Jiang K."/>
            <person name="Sanseverino J."/>
            <person name="Chauhan A."/>
            <person name="Lucas S."/>
            <person name="Copeland A."/>
            <person name="Lapidus A."/>
            <person name="Del Rio T.G."/>
            <person name="Dalin E."/>
            <person name="Tice H."/>
            <person name="Bruce D."/>
            <person name="Goodwin L."/>
            <person name="Pitluck S."/>
            <person name="Sims D."/>
            <person name="Brettin T."/>
            <person name="Detter J.C."/>
            <person name="Han C."/>
            <person name="Chang Y.J."/>
            <person name="Larimer F."/>
            <person name="Land M."/>
            <person name="Hauser L."/>
            <person name="Kyrpides N.C."/>
            <person name="Mikhailova N."/>
            <person name="Moser S."/>
            <person name="Jegier P."/>
            <person name="Close D."/>
            <person name="Debruyn J.M."/>
            <person name="Wang Y."/>
            <person name="Layton A.C."/>
            <person name="Allen M.S."/>
            <person name="Sayler G.S."/>
        </authorList>
    </citation>
    <scope>NUCLEOTIDE SEQUENCE [LARGE SCALE GENOMIC DNA]</scope>
    <source>
        <strain evidence="4 5">MZ1T</strain>
    </source>
</reference>
<dbReference type="PANTHER" id="PTHR33498:SF1">
    <property type="entry name" value="TRANSPOSASE FOR INSERTION SEQUENCE ELEMENT IS1557"/>
    <property type="match status" value="1"/>
</dbReference>
<evidence type="ECO:0000259" key="3">
    <source>
        <dbReference type="Pfam" id="PF14690"/>
    </source>
</evidence>
<dbReference type="NCBIfam" id="NF033550">
    <property type="entry name" value="transpos_ISL3"/>
    <property type="match status" value="1"/>
</dbReference>
<dbReference type="InterPro" id="IPR047951">
    <property type="entry name" value="Transpos_ISL3"/>
</dbReference>
<dbReference type="STRING" id="85643.Tmz1t_0368"/>
<gene>
    <name evidence="4" type="ordered locus">Tmz1t_0368</name>
</gene>
<dbReference type="AlphaFoldDB" id="C4ZIL4"/>
<accession>C4ZIL4</accession>
<dbReference type="Pfam" id="PF14690">
    <property type="entry name" value="Zn_ribbon_ISL3"/>
    <property type="match status" value="1"/>
</dbReference>
<feature type="domain" description="Transposase IS204/IS1001/IS1096/IS1165 DDE" evidence="1">
    <location>
        <begin position="159"/>
        <end position="409"/>
    </location>
</feature>
<dbReference type="Pfam" id="PF13542">
    <property type="entry name" value="HTH_Tnp_ISL3"/>
    <property type="match status" value="1"/>
</dbReference>
<dbReference type="RefSeq" id="WP_012584412.1">
    <property type="nucleotide sequence ID" value="NC_011662.2"/>
</dbReference>
<feature type="domain" description="Transposase IS204/IS1001/IS1096/IS1165 zinc-finger" evidence="3">
    <location>
        <begin position="43"/>
        <end position="88"/>
    </location>
</feature>
<dbReference type="OrthoDB" id="46712at2"/>
<dbReference type="Pfam" id="PF01610">
    <property type="entry name" value="DDE_Tnp_ISL3"/>
    <property type="match status" value="1"/>
</dbReference>
<evidence type="ECO:0000259" key="1">
    <source>
        <dbReference type="Pfam" id="PF01610"/>
    </source>
</evidence>
<dbReference type="KEGG" id="tmz:Tmz1t_0368"/>
<dbReference type="InterPro" id="IPR029261">
    <property type="entry name" value="Transposase_Znf"/>
</dbReference>
<name>C4ZIL4_THASP</name>
<evidence type="ECO:0000313" key="5">
    <source>
        <dbReference type="Proteomes" id="UP000002186"/>
    </source>
</evidence>
<proteinExistence type="predicted"/>
<dbReference type="InterPro" id="IPR002560">
    <property type="entry name" value="Transposase_DDE"/>
</dbReference>
<dbReference type="InterPro" id="IPR032877">
    <property type="entry name" value="Transposase_HTH"/>
</dbReference>
<dbReference type="EMBL" id="CP001281">
    <property type="protein sequence ID" value="ACK53151.1"/>
    <property type="molecule type" value="Genomic_DNA"/>
</dbReference>
<evidence type="ECO:0000259" key="2">
    <source>
        <dbReference type="Pfam" id="PF13542"/>
    </source>
</evidence>
<dbReference type="HOGENOM" id="CLU_041900_0_1_4"/>
<sequence>MSNQIEALFTTALGLQPPWHVAKVELNTGKRRIDFEVEHTGKRAACPACGMEHQLIHDRVRRSWRHLDFFQFEAWLHAEIPRVQCTGCGKTTQLPVPWAREGSGFTLLFEALGLSLCRELPVRQAANQMRVAPKRLWRRVRHYVEVARARDDMSGVRYVGIDETSVKRGHEYITVVHDLEAKRLLFATPGRDHTTLQAFAQELRAHGGDPQGVEHACIDMSAAYAKGIAQALPGAQISYDRFHVVALANAAMDEVRREEMRSSAAAVRDAAGTHSKKTLRQLLWGMRKNPVSWTRAQFEAMHWLQRSNLKSARAWRLKQALRLVYREAGASNSEEIAHGALTKWMSWARRSRLEPFKRLAATLKAHLAGVVRGMLDGRSNAYVEAMNGLLQQTKTAARGFRKVENFIAIAYLRMSKLEHLPKNPLLPAIARDYGRYRHVCC</sequence>
<organism evidence="4 5">
    <name type="scientific">Thauera aminoaromatica</name>
    <dbReference type="NCBI Taxonomy" id="164330"/>
    <lineage>
        <taxon>Bacteria</taxon>
        <taxon>Pseudomonadati</taxon>
        <taxon>Pseudomonadota</taxon>
        <taxon>Betaproteobacteria</taxon>
        <taxon>Rhodocyclales</taxon>
        <taxon>Zoogloeaceae</taxon>
        <taxon>Thauera</taxon>
    </lineage>
</organism>
<dbReference type="eggNOG" id="COG3464">
    <property type="taxonomic scope" value="Bacteria"/>
</dbReference>
<dbReference type="PANTHER" id="PTHR33498">
    <property type="entry name" value="TRANSPOSASE FOR INSERTION SEQUENCE ELEMENT IS1557"/>
    <property type="match status" value="1"/>
</dbReference>
<reference evidence="5" key="1">
    <citation type="submission" date="2009-05" db="EMBL/GenBank/DDBJ databases">
        <title>Complete sequence of chromosome of Thauera sp. MZ1T.</title>
        <authorList>
            <consortium name="US DOE Joint Genome Institute"/>
            <person name="Lucas S."/>
            <person name="Copeland A."/>
            <person name="Lapidus A."/>
            <person name="Glavina del Rio T."/>
            <person name="Dalin E."/>
            <person name="Tice H."/>
            <person name="Bruce D."/>
            <person name="Goodwin L."/>
            <person name="Pitluck S."/>
            <person name="Sims D."/>
            <person name="Brettin T."/>
            <person name="Detter J.C."/>
            <person name="Han C."/>
            <person name="Larimer F."/>
            <person name="Land M."/>
            <person name="Hauser L."/>
            <person name="Kyrpides N."/>
            <person name="Mikhailova N."/>
            <person name="Sayler G.S."/>
        </authorList>
    </citation>
    <scope>NUCLEOTIDE SEQUENCE [LARGE SCALE GENOMIC DNA]</scope>
    <source>
        <strain evidence="5">MZ1T</strain>
    </source>
</reference>
<dbReference type="Proteomes" id="UP000002186">
    <property type="component" value="Chromosome"/>
</dbReference>
<protein>
    <submittedName>
        <fullName evidence="4">Transposase IS204/IS1001/IS1096/IS1165 family protein</fullName>
    </submittedName>
</protein>
<keyword evidence="5" id="KW-1185">Reference proteome</keyword>
<feature type="domain" description="Transposase IS204/IS1001/IS1096/IS1165 helix-turn-helix" evidence="2">
    <location>
        <begin position="95"/>
        <end position="144"/>
    </location>
</feature>
<evidence type="ECO:0000313" key="4">
    <source>
        <dbReference type="EMBL" id="ACK53151.1"/>
    </source>
</evidence>